<evidence type="ECO:0000256" key="6">
    <source>
        <dbReference type="SAM" id="MobiDB-lite"/>
    </source>
</evidence>
<dbReference type="GO" id="GO:0005886">
    <property type="term" value="C:plasma membrane"/>
    <property type="evidence" value="ECO:0007669"/>
    <property type="project" value="TreeGrafter"/>
</dbReference>
<organism evidence="8 9">
    <name type="scientific">Neogobius melanostomus</name>
    <name type="common">round goby</name>
    <dbReference type="NCBI Taxonomy" id="47308"/>
    <lineage>
        <taxon>Eukaryota</taxon>
        <taxon>Metazoa</taxon>
        <taxon>Chordata</taxon>
        <taxon>Craniata</taxon>
        <taxon>Vertebrata</taxon>
        <taxon>Euteleostomi</taxon>
        <taxon>Actinopterygii</taxon>
        <taxon>Neopterygii</taxon>
        <taxon>Teleostei</taxon>
        <taxon>Neoteleostei</taxon>
        <taxon>Acanthomorphata</taxon>
        <taxon>Gobiaria</taxon>
        <taxon>Gobiiformes</taxon>
        <taxon>Gobioidei</taxon>
        <taxon>Gobiidae</taxon>
        <taxon>Benthophilinae</taxon>
        <taxon>Neogobiini</taxon>
        <taxon>Neogobius</taxon>
    </lineage>
</organism>
<protein>
    <recommendedName>
        <fullName evidence="10">Tetraspanin</fullName>
    </recommendedName>
</protein>
<dbReference type="InterPro" id="IPR008952">
    <property type="entry name" value="Tetraspanin_EC2_sf"/>
</dbReference>
<feature type="transmembrane region" description="Helical" evidence="7">
    <location>
        <begin position="55"/>
        <end position="78"/>
    </location>
</feature>
<evidence type="ECO:0000256" key="1">
    <source>
        <dbReference type="ARBA" id="ARBA00004127"/>
    </source>
</evidence>
<dbReference type="InterPro" id="IPR018499">
    <property type="entry name" value="Tetraspanin/Peripherin"/>
</dbReference>
<keyword evidence="5" id="KW-0325">Glycoprotein</keyword>
<dbReference type="Proteomes" id="UP000694523">
    <property type="component" value="Unplaced"/>
</dbReference>
<evidence type="ECO:0000256" key="2">
    <source>
        <dbReference type="ARBA" id="ARBA00022692"/>
    </source>
</evidence>
<dbReference type="Ensembl" id="ENSNMLT00000010872.1">
    <property type="protein sequence ID" value="ENSNMLP00000009618.1"/>
    <property type="gene ID" value="ENSNMLG00000006673.1"/>
</dbReference>
<name>A0A8C6SSC9_9GOBI</name>
<comment type="subcellular location">
    <subcellularLocation>
        <location evidence="1">Endomembrane system</location>
        <topology evidence="1">Multi-pass membrane protein</topology>
    </subcellularLocation>
</comment>
<evidence type="ECO:0008006" key="10">
    <source>
        <dbReference type="Google" id="ProtNLM"/>
    </source>
</evidence>
<keyword evidence="9" id="KW-1185">Reference proteome</keyword>
<dbReference type="PRINTS" id="PR00259">
    <property type="entry name" value="TMFOUR"/>
</dbReference>
<dbReference type="SUPFAM" id="SSF48652">
    <property type="entry name" value="Tetraspanin"/>
    <property type="match status" value="1"/>
</dbReference>
<reference evidence="8" key="1">
    <citation type="submission" date="2025-08" db="UniProtKB">
        <authorList>
            <consortium name="Ensembl"/>
        </authorList>
    </citation>
    <scope>IDENTIFICATION</scope>
</reference>
<feature type="compositionally biased region" description="Pro residues" evidence="6">
    <location>
        <begin position="244"/>
        <end position="256"/>
    </location>
</feature>
<feature type="transmembrane region" description="Helical" evidence="7">
    <location>
        <begin position="12"/>
        <end position="35"/>
    </location>
</feature>
<feature type="region of interest" description="Disordered" evidence="6">
    <location>
        <begin position="240"/>
        <end position="261"/>
    </location>
</feature>
<feature type="transmembrane region" description="Helical" evidence="7">
    <location>
        <begin position="90"/>
        <end position="112"/>
    </location>
</feature>
<sequence>MAVDGCGLVCKYIIILFDCIFAVLGLAFLISGLWLRFSDSTRTIFDIQELNSSTFVIGVTVLIALGAVMLIVVSFGDFGACSENRCSLQVFSTLVTILAAAEILIGVLAYTYRDEVQARVVEFYTSLYTLYVTSGGDPALAVVLTFLHKMFHCCGLSGIPLVELVKQTCPDPDGLWEHIKMANCPSEIASVFDTRASIVLGTFLGTGALLIIVLSCSLTLTKAIRVTNSSPQYILLNTSTPSSYPQPPQPAPPSPSPTLSRPGACGLHPTHCSQHPYGTSLRLACFYIYRAGQWDLI</sequence>
<dbReference type="GO" id="GO:0012505">
    <property type="term" value="C:endomembrane system"/>
    <property type="evidence" value="ECO:0007669"/>
    <property type="project" value="UniProtKB-SubCell"/>
</dbReference>
<evidence type="ECO:0000256" key="5">
    <source>
        <dbReference type="ARBA" id="ARBA00023180"/>
    </source>
</evidence>
<dbReference type="PANTHER" id="PTHR19282">
    <property type="entry name" value="TETRASPANIN"/>
    <property type="match status" value="1"/>
</dbReference>
<evidence type="ECO:0000256" key="7">
    <source>
        <dbReference type="SAM" id="Phobius"/>
    </source>
</evidence>
<dbReference type="Pfam" id="PF00335">
    <property type="entry name" value="Tetraspanin"/>
    <property type="match status" value="1"/>
</dbReference>
<evidence type="ECO:0000313" key="8">
    <source>
        <dbReference type="Ensembl" id="ENSNMLP00000009618.1"/>
    </source>
</evidence>
<feature type="transmembrane region" description="Helical" evidence="7">
    <location>
        <begin position="198"/>
        <end position="220"/>
    </location>
</feature>
<dbReference type="AlphaFoldDB" id="A0A8C6SSC9"/>
<keyword evidence="2 7" id="KW-0812">Transmembrane</keyword>
<reference evidence="8" key="2">
    <citation type="submission" date="2025-09" db="UniProtKB">
        <authorList>
            <consortium name="Ensembl"/>
        </authorList>
    </citation>
    <scope>IDENTIFICATION</scope>
</reference>
<accession>A0A8C6SSC9</accession>
<keyword evidence="3 7" id="KW-1133">Transmembrane helix</keyword>
<dbReference type="Gene3D" id="1.10.1450.10">
    <property type="entry name" value="Tetraspanin"/>
    <property type="match status" value="1"/>
</dbReference>
<evidence type="ECO:0000256" key="3">
    <source>
        <dbReference type="ARBA" id="ARBA00022989"/>
    </source>
</evidence>
<evidence type="ECO:0000313" key="9">
    <source>
        <dbReference type="Proteomes" id="UP000694523"/>
    </source>
</evidence>
<evidence type="ECO:0000256" key="4">
    <source>
        <dbReference type="ARBA" id="ARBA00023136"/>
    </source>
</evidence>
<proteinExistence type="predicted"/>
<keyword evidence="4 7" id="KW-0472">Membrane</keyword>
<dbReference type="PANTHER" id="PTHR19282:SF216">
    <property type="entry name" value="TETRASPANIN-1"/>
    <property type="match status" value="1"/>
</dbReference>